<name>A0A6A6V1L6_9PLEO</name>
<dbReference type="EMBL" id="MU006593">
    <property type="protein sequence ID" value="KAF2743913.1"/>
    <property type="molecule type" value="Genomic_DNA"/>
</dbReference>
<sequence>MLLASLQLPPNLLVSARLCHSRNLLVNSLLHDLQLCSVDAQRTTRHARNAKKRQARRTPESRRISTAEAALTEAAAPTEKQLLKIFANRIFASRSP</sequence>
<feature type="region of interest" description="Disordered" evidence="1">
    <location>
        <begin position="41"/>
        <end position="64"/>
    </location>
</feature>
<protein>
    <submittedName>
        <fullName evidence="2">Uncharacterized protein</fullName>
    </submittedName>
</protein>
<feature type="compositionally biased region" description="Basic residues" evidence="1">
    <location>
        <begin position="43"/>
        <end position="56"/>
    </location>
</feature>
<gene>
    <name evidence="2" type="ORF">M011DRAFT_471038</name>
</gene>
<evidence type="ECO:0000313" key="2">
    <source>
        <dbReference type="EMBL" id="KAF2743913.1"/>
    </source>
</evidence>
<organism evidence="2 3">
    <name type="scientific">Sporormia fimetaria CBS 119925</name>
    <dbReference type="NCBI Taxonomy" id="1340428"/>
    <lineage>
        <taxon>Eukaryota</taxon>
        <taxon>Fungi</taxon>
        <taxon>Dikarya</taxon>
        <taxon>Ascomycota</taxon>
        <taxon>Pezizomycotina</taxon>
        <taxon>Dothideomycetes</taxon>
        <taxon>Pleosporomycetidae</taxon>
        <taxon>Pleosporales</taxon>
        <taxon>Sporormiaceae</taxon>
        <taxon>Sporormia</taxon>
    </lineage>
</organism>
<evidence type="ECO:0000313" key="3">
    <source>
        <dbReference type="Proteomes" id="UP000799440"/>
    </source>
</evidence>
<accession>A0A6A6V1L6</accession>
<proteinExistence type="predicted"/>
<reference evidence="2" key="1">
    <citation type="journal article" date="2020" name="Stud. Mycol.">
        <title>101 Dothideomycetes genomes: a test case for predicting lifestyles and emergence of pathogens.</title>
        <authorList>
            <person name="Haridas S."/>
            <person name="Albert R."/>
            <person name="Binder M."/>
            <person name="Bloem J."/>
            <person name="Labutti K."/>
            <person name="Salamov A."/>
            <person name="Andreopoulos B."/>
            <person name="Baker S."/>
            <person name="Barry K."/>
            <person name="Bills G."/>
            <person name="Bluhm B."/>
            <person name="Cannon C."/>
            <person name="Castanera R."/>
            <person name="Culley D."/>
            <person name="Daum C."/>
            <person name="Ezra D."/>
            <person name="Gonzalez J."/>
            <person name="Henrissat B."/>
            <person name="Kuo A."/>
            <person name="Liang C."/>
            <person name="Lipzen A."/>
            <person name="Lutzoni F."/>
            <person name="Magnuson J."/>
            <person name="Mondo S."/>
            <person name="Nolan M."/>
            <person name="Ohm R."/>
            <person name="Pangilinan J."/>
            <person name="Park H.-J."/>
            <person name="Ramirez L."/>
            <person name="Alfaro M."/>
            <person name="Sun H."/>
            <person name="Tritt A."/>
            <person name="Yoshinaga Y."/>
            <person name="Zwiers L.-H."/>
            <person name="Turgeon B."/>
            <person name="Goodwin S."/>
            <person name="Spatafora J."/>
            <person name="Crous P."/>
            <person name="Grigoriev I."/>
        </authorList>
    </citation>
    <scope>NUCLEOTIDE SEQUENCE</scope>
    <source>
        <strain evidence="2">CBS 119925</strain>
    </source>
</reference>
<dbReference type="AlphaFoldDB" id="A0A6A6V1L6"/>
<dbReference type="Proteomes" id="UP000799440">
    <property type="component" value="Unassembled WGS sequence"/>
</dbReference>
<keyword evidence="3" id="KW-1185">Reference proteome</keyword>
<evidence type="ECO:0000256" key="1">
    <source>
        <dbReference type="SAM" id="MobiDB-lite"/>
    </source>
</evidence>